<dbReference type="AlphaFoldDB" id="T1BET5"/>
<evidence type="ECO:0000256" key="5">
    <source>
        <dbReference type="SAM" id="Phobius"/>
    </source>
</evidence>
<feature type="non-terminal residue" evidence="6">
    <location>
        <position position="1"/>
    </location>
</feature>
<organism evidence="6">
    <name type="scientific">mine drainage metagenome</name>
    <dbReference type="NCBI Taxonomy" id="410659"/>
    <lineage>
        <taxon>unclassified sequences</taxon>
        <taxon>metagenomes</taxon>
        <taxon>ecological metagenomes</taxon>
    </lineage>
</organism>
<evidence type="ECO:0000256" key="4">
    <source>
        <dbReference type="ARBA" id="ARBA00023136"/>
    </source>
</evidence>
<evidence type="ECO:0000256" key="1">
    <source>
        <dbReference type="ARBA" id="ARBA00004141"/>
    </source>
</evidence>
<proteinExistence type="predicted"/>
<dbReference type="Pfam" id="PF00146">
    <property type="entry name" value="NADHdh"/>
    <property type="match status" value="1"/>
</dbReference>
<dbReference type="InterPro" id="IPR052561">
    <property type="entry name" value="ComplexI_Subunit1"/>
</dbReference>
<evidence type="ECO:0000256" key="2">
    <source>
        <dbReference type="ARBA" id="ARBA00022692"/>
    </source>
</evidence>
<feature type="transmembrane region" description="Helical" evidence="5">
    <location>
        <begin position="282"/>
        <end position="302"/>
    </location>
</feature>
<protein>
    <submittedName>
        <fullName evidence="6">Respiratory-chain NADH dehydrogenase, subunit 1</fullName>
    </submittedName>
</protein>
<feature type="transmembrane region" description="Helical" evidence="5">
    <location>
        <begin position="224"/>
        <end position="243"/>
    </location>
</feature>
<reference evidence="6" key="1">
    <citation type="submission" date="2013-08" db="EMBL/GenBank/DDBJ databases">
        <authorList>
            <person name="Mendez C."/>
            <person name="Richter M."/>
            <person name="Ferrer M."/>
            <person name="Sanchez J."/>
        </authorList>
    </citation>
    <scope>NUCLEOTIDE SEQUENCE</scope>
</reference>
<dbReference type="PANTHER" id="PTHR43359">
    <property type="entry name" value="FORMATE HYDROGENLYASE SUBUNIT 4"/>
    <property type="match status" value="1"/>
</dbReference>
<feature type="transmembrane region" description="Helical" evidence="5">
    <location>
        <begin position="164"/>
        <end position="184"/>
    </location>
</feature>
<feature type="transmembrane region" description="Helical" evidence="5">
    <location>
        <begin position="61"/>
        <end position="81"/>
    </location>
</feature>
<feature type="non-terminal residue" evidence="6">
    <location>
        <position position="304"/>
    </location>
</feature>
<comment type="caution">
    <text evidence="6">The sequence shown here is derived from an EMBL/GenBank/DDBJ whole genome shotgun (WGS) entry which is preliminary data.</text>
</comment>
<name>T1BET5_9ZZZZ</name>
<evidence type="ECO:0000313" key="6">
    <source>
        <dbReference type="EMBL" id="EQD52675.1"/>
    </source>
</evidence>
<dbReference type="EMBL" id="AUZY01006921">
    <property type="protein sequence ID" value="EQD52675.1"/>
    <property type="molecule type" value="Genomic_DNA"/>
</dbReference>
<reference evidence="6" key="2">
    <citation type="journal article" date="2014" name="ISME J.">
        <title>Microbial stratification in low pH oxic and suboxic macroscopic growths along an acid mine drainage.</title>
        <authorList>
            <person name="Mendez-Garcia C."/>
            <person name="Mesa V."/>
            <person name="Sprenger R.R."/>
            <person name="Richter M."/>
            <person name="Diez M.S."/>
            <person name="Solano J."/>
            <person name="Bargiela R."/>
            <person name="Golyshina O.V."/>
            <person name="Manteca A."/>
            <person name="Ramos J.L."/>
            <person name="Gallego J.R."/>
            <person name="Llorente I."/>
            <person name="Martins Dos Santos V.A."/>
            <person name="Jensen O.N."/>
            <person name="Pelaez A.I."/>
            <person name="Sanchez J."/>
            <person name="Ferrer M."/>
        </authorList>
    </citation>
    <scope>NUCLEOTIDE SEQUENCE</scope>
</reference>
<dbReference type="InterPro" id="IPR001694">
    <property type="entry name" value="NADH_UbQ_OxRdtase_su1/FPO"/>
</dbReference>
<feature type="transmembrane region" description="Helical" evidence="5">
    <location>
        <begin position="93"/>
        <end position="114"/>
    </location>
</feature>
<accession>T1BET5</accession>
<keyword evidence="4 5" id="KW-0472">Membrane</keyword>
<keyword evidence="3 5" id="KW-1133">Transmembrane helix</keyword>
<feature type="transmembrane region" description="Helical" evidence="5">
    <location>
        <begin position="126"/>
        <end position="144"/>
    </location>
</feature>
<comment type="subcellular location">
    <subcellularLocation>
        <location evidence="1">Membrane</location>
        <topology evidence="1">Multi-pass membrane protein</topology>
    </subcellularLocation>
</comment>
<gene>
    <name evidence="6" type="ORF">B1B_10624</name>
</gene>
<dbReference type="GO" id="GO:0005886">
    <property type="term" value="C:plasma membrane"/>
    <property type="evidence" value="ECO:0007669"/>
    <property type="project" value="TreeGrafter"/>
</dbReference>
<evidence type="ECO:0000256" key="3">
    <source>
        <dbReference type="ARBA" id="ARBA00022989"/>
    </source>
</evidence>
<sequence>SSSSTSRSSPSSPLLLALGRIVKARSQGRRGPPLLQVYRDLWKLLGKQAIYSDTASGLTRYAPTVSFVALLAGVPLIPWLFLPTPLGYVGDLIVLLGLLALSRFIIALAALDAGSTFGGMGSTRDMWMGALSEPAFLLVIFAFGAPAGSTQSGVIAARGVSLGLAYLSPPLLLAIVAFVLLLIIETGRLPVDNPATHLELTMVHEAMVLEYTGRDLALIEWGQGVKLVMMFGLLAGLAVPWGLASSWSLLALGIAGGLLVLKVLGGHLIVSGLETRLAKWRLFRVPDLTTLAVVLAFGALALTY</sequence>
<keyword evidence="2 5" id="KW-0812">Transmembrane</keyword>
<feature type="transmembrane region" description="Helical" evidence="5">
    <location>
        <begin position="249"/>
        <end position="270"/>
    </location>
</feature>
<dbReference type="PANTHER" id="PTHR43359:SF1">
    <property type="entry name" value="FORMATE HYDROGENLYASE SUBUNIT 4-RELATED"/>
    <property type="match status" value="1"/>
</dbReference>